<dbReference type="SUPFAM" id="SSF47769">
    <property type="entry name" value="SAM/Pointed domain"/>
    <property type="match status" value="1"/>
</dbReference>
<dbReference type="InterPro" id="IPR013761">
    <property type="entry name" value="SAM/pointed_sf"/>
</dbReference>
<name>A0A821VSN5_9NEOP</name>
<evidence type="ECO:0000313" key="2">
    <source>
        <dbReference type="EMBL" id="CAF4913490.1"/>
    </source>
</evidence>
<reference evidence="2" key="1">
    <citation type="submission" date="2021-02" db="EMBL/GenBank/DDBJ databases">
        <authorList>
            <person name="Steward A R."/>
        </authorList>
    </citation>
    <scope>NUCLEOTIDE SEQUENCE</scope>
</reference>
<comment type="caution">
    <text evidence="2">The sequence shown here is derived from an EMBL/GenBank/DDBJ whole genome shotgun (WGS) entry which is preliminary data.</text>
</comment>
<feature type="domain" description="SAM" evidence="1">
    <location>
        <begin position="87"/>
        <end position="151"/>
    </location>
</feature>
<dbReference type="OrthoDB" id="6133291at2759"/>
<dbReference type="PANTHER" id="PTHR46829">
    <property type="entry name" value="STERILE ALPHA MOTIF DOMAIN-CONTAINING PROTEIN 15"/>
    <property type="match status" value="1"/>
</dbReference>
<dbReference type="SMART" id="SM00454">
    <property type="entry name" value="SAM"/>
    <property type="match status" value="1"/>
</dbReference>
<protein>
    <recommendedName>
        <fullName evidence="1">SAM domain-containing protein</fullName>
    </recommendedName>
</protein>
<proteinExistence type="predicted"/>
<dbReference type="Gene3D" id="1.10.150.50">
    <property type="entry name" value="Transcription Factor, Ets-1"/>
    <property type="match status" value="1"/>
</dbReference>
<dbReference type="Proteomes" id="UP000663880">
    <property type="component" value="Unassembled WGS sequence"/>
</dbReference>
<dbReference type="PANTHER" id="PTHR46829:SF1">
    <property type="entry name" value="STERILE ALPHA MOTIF DOMAIN-CONTAINING PROTEIN 15"/>
    <property type="match status" value="1"/>
</dbReference>
<dbReference type="AlphaFoldDB" id="A0A821VSN5"/>
<dbReference type="Pfam" id="PF00536">
    <property type="entry name" value="SAM_1"/>
    <property type="match status" value="1"/>
</dbReference>
<evidence type="ECO:0000313" key="3">
    <source>
        <dbReference type="Proteomes" id="UP000663880"/>
    </source>
</evidence>
<dbReference type="EMBL" id="CAJOBZ010000047">
    <property type="protein sequence ID" value="CAF4913490.1"/>
    <property type="molecule type" value="Genomic_DNA"/>
</dbReference>
<organism evidence="2 3">
    <name type="scientific">Pieris macdunnoughi</name>
    <dbReference type="NCBI Taxonomy" id="345717"/>
    <lineage>
        <taxon>Eukaryota</taxon>
        <taxon>Metazoa</taxon>
        <taxon>Ecdysozoa</taxon>
        <taxon>Arthropoda</taxon>
        <taxon>Hexapoda</taxon>
        <taxon>Insecta</taxon>
        <taxon>Pterygota</taxon>
        <taxon>Neoptera</taxon>
        <taxon>Endopterygota</taxon>
        <taxon>Lepidoptera</taxon>
        <taxon>Glossata</taxon>
        <taxon>Ditrysia</taxon>
        <taxon>Papilionoidea</taxon>
        <taxon>Pieridae</taxon>
        <taxon>Pierinae</taxon>
        <taxon>Pieris</taxon>
    </lineage>
</organism>
<keyword evidence="3" id="KW-1185">Reference proteome</keyword>
<sequence>MAEETTHHKKPKKIKIPRRVPSVVIPPRVPIYVTPDKTTCTECGCFPKQEPYAKKKRLLPCLKSPPRLYELTAAVVDKIPLPSAFGWSVDVVGEWIEFMGYPEYKECFMKNQIDGKRLLMFEDPSRLPEINIRRFDHIQIITKAIRKLFSADFIRFIRSIGLPLRKPLTHCTWFKSRTGPSWGIRVNWSRCDMLRWMKIIMPEPVYMDHWDLVWYQKPDFPKVLIARIKMDRPKVHIPIYKPQVEYCLEYVVPRKFRFDTTIPEDEQFIWMERRELPKKKEKKEKKKKKEKKLTIPKETRLYPAKINLTGLNGKDLILARRKMSKPKFFG</sequence>
<gene>
    <name evidence="2" type="ORF">PMACD_LOCUS12358</name>
</gene>
<dbReference type="InterPro" id="IPR001660">
    <property type="entry name" value="SAM"/>
</dbReference>
<accession>A0A821VSN5</accession>
<evidence type="ECO:0000259" key="1">
    <source>
        <dbReference type="PROSITE" id="PS50105"/>
    </source>
</evidence>
<dbReference type="PROSITE" id="PS50105">
    <property type="entry name" value="SAM_DOMAIN"/>
    <property type="match status" value="1"/>
</dbReference>